<feature type="transmembrane region" description="Helical" evidence="1">
    <location>
        <begin position="7"/>
        <end position="29"/>
    </location>
</feature>
<dbReference type="EMBL" id="RAWG01000128">
    <property type="protein sequence ID" value="RKH40571.1"/>
    <property type="molecule type" value="Genomic_DNA"/>
</dbReference>
<keyword evidence="1" id="KW-0812">Transmembrane</keyword>
<comment type="caution">
    <text evidence="2">The sequence shown here is derived from an EMBL/GenBank/DDBJ whole genome shotgun (WGS) entry which is preliminary data.</text>
</comment>
<keyword evidence="3" id="KW-1185">Reference proteome</keyword>
<sequence length="126" mass="13719">MKTRWNWLEGVVFASSCVLVALVLGYLAVDAWRTDSGPPDLAVTVGTPVRGAQDWRVPVTVENRGDTAAEEVHVRVTLRGEAPSGEEVELVLAFVPRHSKREGWVTFRKQPPPAGVEARAVGYATP</sequence>
<dbReference type="Proteomes" id="UP000273405">
    <property type="component" value="Unassembled WGS sequence"/>
</dbReference>
<dbReference type="OrthoDB" id="424854at2"/>
<evidence type="ECO:0000256" key="1">
    <source>
        <dbReference type="SAM" id="Phobius"/>
    </source>
</evidence>
<name>A0A3A8NEC5_9BACT</name>
<evidence type="ECO:0000313" key="3">
    <source>
        <dbReference type="Proteomes" id="UP000273405"/>
    </source>
</evidence>
<proteinExistence type="predicted"/>
<organism evidence="2 3">
    <name type="scientific">Corallococcus sicarius</name>
    <dbReference type="NCBI Taxonomy" id="2316726"/>
    <lineage>
        <taxon>Bacteria</taxon>
        <taxon>Pseudomonadati</taxon>
        <taxon>Myxococcota</taxon>
        <taxon>Myxococcia</taxon>
        <taxon>Myxococcales</taxon>
        <taxon>Cystobacterineae</taxon>
        <taxon>Myxococcaceae</taxon>
        <taxon>Corallococcus</taxon>
    </lineage>
</organism>
<evidence type="ECO:0000313" key="2">
    <source>
        <dbReference type="EMBL" id="RKH40571.1"/>
    </source>
</evidence>
<dbReference type="AlphaFoldDB" id="A0A3A8NEC5"/>
<gene>
    <name evidence="2" type="ORF">D7X12_20450</name>
</gene>
<reference evidence="3" key="1">
    <citation type="submission" date="2018-09" db="EMBL/GenBank/DDBJ databases">
        <authorList>
            <person name="Livingstone P.G."/>
            <person name="Whitworth D.E."/>
        </authorList>
    </citation>
    <scope>NUCLEOTIDE SEQUENCE [LARGE SCALE GENOMIC DNA]</scope>
    <source>
        <strain evidence="3">CA040B</strain>
    </source>
</reference>
<keyword evidence="1" id="KW-0472">Membrane</keyword>
<protein>
    <recommendedName>
        <fullName evidence="4">TIGR02588 family protein</fullName>
    </recommendedName>
</protein>
<evidence type="ECO:0008006" key="4">
    <source>
        <dbReference type="Google" id="ProtNLM"/>
    </source>
</evidence>
<accession>A0A3A8NEC5</accession>
<dbReference type="RefSeq" id="WP_120626957.1">
    <property type="nucleotide sequence ID" value="NZ_RAWG01000128.1"/>
</dbReference>
<keyword evidence="1" id="KW-1133">Transmembrane helix</keyword>